<evidence type="ECO:0000313" key="2">
    <source>
        <dbReference type="Proteomes" id="UP001155079"/>
    </source>
</evidence>
<dbReference type="EMBL" id="JAMQAY010000004">
    <property type="protein sequence ID" value="MCM2401802.1"/>
    <property type="molecule type" value="Genomic_DNA"/>
</dbReference>
<protein>
    <submittedName>
        <fullName evidence="1">Uncharacterized protein</fullName>
    </submittedName>
</protein>
<sequence length="172" mass="19352">MPSDMEIFERYRSALVSRPLSAVWRGHGSAIFLEFGRLSPQVRRDGAAGKSQGELTVMIEWSWRIEGEDKILCGSWSDEQAWEEVLKPLVGRRVQDVSLFGRLPELSIALAGGLYVASFMTADGQPQWTIFDHRFELQMSGWIEVRDGKICENEETKSAPAELTPVPKPPES</sequence>
<comment type="caution">
    <text evidence="1">The sequence shown here is derived from an EMBL/GenBank/DDBJ whole genome shotgun (WGS) entry which is preliminary data.</text>
</comment>
<evidence type="ECO:0000313" key="1">
    <source>
        <dbReference type="EMBL" id="MCM2401802.1"/>
    </source>
</evidence>
<organism evidence="1 2">
    <name type="scientific">Ciceribacter sichuanensis</name>
    <dbReference type="NCBI Taxonomy" id="2949647"/>
    <lineage>
        <taxon>Bacteria</taxon>
        <taxon>Pseudomonadati</taxon>
        <taxon>Pseudomonadota</taxon>
        <taxon>Alphaproteobacteria</taxon>
        <taxon>Hyphomicrobiales</taxon>
        <taxon>Rhizobiaceae</taxon>
        <taxon>Ciceribacter</taxon>
    </lineage>
</organism>
<proteinExistence type="predicted"/>
<accession>A0ABT0V9Z8</accession>
<keyword evidence="2" id="KW-1185">Reference proteome</keyword>
<gene>
    <name evidence="1" type="ORF">NBH20_11580</name>
</gene>
<reference evidence="1 2" key="1">
    <citation type="submission" date="2022-06" db="EMBL/GenBank/DDBJ databases">
        <authorList>
            <person name="Sun Q."/>
        </authorList>
    </citation>
    <scope>NUCLEOTIDE SEQUENCE [LARGE SCALE GENOMIC DNA]</scope>
    <source>
        <strain evidence="1 2">S153</strain>
    </source>
</reference>
<dbReference type="Proteomes" id="UP001155079">
    <property type="component" value="Unassembled WGS sequence"/>
</dbReference>
<name>A0ABT0V9Z8_9HYPH</name>